<evidence type="ECO:0000313" key="4">
    <source>
        <dbReference type="EMBL" id="RKN79775.1"/>
    </source>
</evidence>
<evidence type="ECO:0000313" key="5">
    <source>
        <dbReference type="Proteomes" id="UP000276603"/>
    </source>
</evidence>
<keyword evidence="1" id="KW-0812">Transmembrane</keyword>
<dbReference type="Gene3D" id="3.40.50.300">
    <property type="entry name" value="P-loop containing nucleotide triphosphate hydrolases"/>
    <property type="match status" value="1"/>
</dbReference>
<dbReference type="GO" id="GO:0005524">
    <property type="term" value="F:ATP binding"/>
    <property type="evidence" value="ECO:0007669"/>
    <property type="project" value="UniProtKB-KW"/>
</dbReference>
<evidence type="ECO:0000259" key="3">
    <source>
        <dbReference type="Pfam" id="PF20703"/>
    </source>
</evidence>
<dbReference type="AlphaFoldDB" id="A0A3B0C0Z3"/>
<feature type="domain" description="Prokaryotic YEATS" evidence="2">
    <location>
        <begin position="559"/>
        <end position="627"/>
    </location>
</feature>
<keyword evidence="4" id="KW-0067">ATP-binding</keyword>
<sequence>MNRAPSPFKFLDSYRKSDKKVFFGRDTETTDLYDALSGVKHLLAYGPSGSGKTSLVECGLRNRFSDADWFALTIRKGDHISKSIFAAINGALTTKIDINATNQLPVDSSIGFSEAAHKLFKERFQPIYLLFDQFEELLISGETDEKRDFFIGLNQLIHHNFPCRIVLIMREEFIGHLSEFESLCPSILRHRFRVEKMDRKNVEKVIFQILQAPDYKPFFNVDDSQKLTEKILSRLPDKKKEIELSHVQVFLGELWDRALEVKKENGLPLLSASLIHADDDLERILESFLIKQMKELDLTFGKGVPLELLAAMISEKFTKLQLSEPAIMADLDDKKVISKNPISDLLNALEKRRILRSLKIGDETQYEISHDSLALVVGQNLTEEMKLREKAADVYSVYKERTGLLSQDEIDYLRPFKRSLDYPVGLQKRIGESTIAIQEQRKRDLEKQIADKNKKRKIRILIGAIIILIGFTTLVIFLAIDAQEQTLLAKQKNLEASIAKERTQELLKLVMQGRERYENIEDSLLNEKLSMDQTLPIDSLIVPRGYIGPKEKNGNRTYLMWIDVPSFRKLEIQEVHYYFCPGFINRRRISTEPTSSFSIGYLGYGYCPGGYDINIILKTGDTIHRNLPWKDFVAQNP</sequence>
<dbReference type="InterPro" id="IPR027417">
    <property type="entry name" value="P-loop_NTPase"/>
</dbReference>
<protein>
    <submittedName>
        <fullName evidence="4">ATP-binding protein</fullName>
    </submittedName>
</protein>
<dbReference type="Proteomes" id="UP000276603">
    <property type="component" value="Unassembled WGS sequence"/>
</dbReference>
<dbReference type="Pfam" id="PF20305">
    <property type="entry name" value="pYEATS"/>
    <property type="match status" value="1"/>
</dbReference>
<keyword evidence="4" id="KW-0547">Nucleotide-binding</keyword>
<proteinExistence type="predicted"/>
<dbReference type="InterPro" id="IPR049052">
    <property type="entry name" value="nSTAND1"/>
</dbReference>
<dbReference type="InterPro" id="IPR046888">
    <property type="entry name" value="pYEATS"/>
</dbReference>
<keyword evidence="1" id="KW-0472">Membrane</keyword>
<name>A0A3B0C0Z3_9FLAO</name>
<feature type="transmembrane region" description="Helical" evidence="1">
    <location>
        <begin position="460"/>
        <end position="480"/>
    </location>
</feature>
<dbReference type="Pfam" id="PF20703">
    <property type="entry name" value="nSTAND1"/>
    <property type="match status" value="1"/>
</dbReference>
<reference evidence="4 5" key="1">
    <citation type="submission" date="2018-10" db="EMBL/GenBank/DDBJ databases">
        <title>Ulvibacterium marinum gen. nov., sp. nov., a novel marine bacterium of the family Flavobacteriaceae, isolated from a culture of the green alga Ulva prolifera.</title>
        <authorList>
            <person name="Zhang Z."/>
        </authorList>
    </citation>
    <scope>NUCLEOTIDE SEQUENCE [LARGE SCALE GENOMIC DNA]</scope>
    <source>
        <strain evidence="4 5">CCMM003</strain>
    </source>
</reference>
<gene>
    <name evidence="4" type="ORF">D7Z94_15965</name>
</gene>
<organism evidence="4 5">
    <name type="scientific">Ulvibacterium marinum</name>
    <dbReference type="NCBI Taxonomy" id="2419782"/>
    <lineage>
        <taxon>Bacteria</taxon>
        <taxon>Pseudomonadati</taxon>
        <taxon>Bacteroidota</taxon>
        <taxon>Flavobacteriia</taxon>
        <taxon>Flavobacteriales</taxon>
        <taxon>Flavobacteriaceae</taxon>
        <taxon>Ulvibacterium</taxon>
    </lineage>
</organism>
<keyword evidence="1" id="KW-1133">Transmembrane helix</keyword>
<dbReference type="OrthoDB" id="1090410at2"/>
<evidence type="ECO:0000256" key="1">
    <source>
        <dbReference type="SAM" id="Phobius"/>
    </source>
</evidence>
<accession>A0A3B0C0Z3</accession>
<dbReference type="SUPFAM" id="SSF52540">
    <property type="entry name" value="P-loop containing nucleoside triphosphate hydrolases"/>
    <property type="match status" value="1"/>
</dbReference>
<keyword evidence="5" id="KW-1185">Reference proteome</keyword>
<evidence type="ECO:0000259" key="2">
    <source>
        <dbReference type="Pfam" id="PF20305"/>
    </source>
</evidence>
<dbReference type="EMBL" id="RBCJ01000003">
    <property type="protein sequence ID" value="RKN79775.1"/>
    <property type="molecule type" value="Genomic_DNA"/>
</dbReference>
<feature type="domain" description="Novel STAND NTPase 1" evidence="3">
    <location>
        <begin position="7"/>
        <end position="373"/>
    </location>
</feature>
<dbReference type="RefSeq" id="WP_120712583.1">
    <property type="nucleotide sequence ID" value="NZ_RBCJ01000003.1"/>
</dbReference>
<comment type="caution">
    <text evidence="4">The sequence shown here is derived from an EMBL/GenBank/DDBJ whole genome shotgun (WGS) entry which is preliminary data.</text>
</comment>